<organism evidence="1 2">
    <name type="scientific">Paracoccus aestuariivivens</name>
    <dbReference type="NCBI Taxonomy" id="1820333"/>
    <lineage>
        <taxon>Bacteria</taxon>
        <taxon>Pseudomonadati</taxon>
        <taxon>Pseudomonadota</taxon>
        <taxon>Alphaproteobacteria</taxon>
        <taxon>Rhodobacterales</taxon>
        <taxon>Paracoccaceae</taxon>
        <taxon>Paracoccus</taxon>
    </lineage>
</organism>
<reference evidence="1 2" key="1">
    <citation type="submission" date="2019-11" db="EMBL/GenBank/DDBJ databases">
        <authorList>
            <person name="Dong K."/>
        </authorList>
    </citation>
    <scope>NUCLEOTIDE SEQUENCE [LARGE SCALE GENOMIC DNA]</scope>
    <source>
        <strain evidence="1 2">NBRC 111993</strain>
    </source>
</reference>
<evidence type="ECO:0000313" key="2">
    <source>
        <dbReference type="Proteomes" id="UP000478183"/>
    </source>
</evidence>
<evidence type="ECO:0000313" key="1">
    <source>
        <dbReference type="EMBL" id="MTH79251.1"/>
    </source>
</evidence>
<dbReference type="AlphaFoldDB" id="A0A6L6JH96"/>
<accession>A0A6L6JH96</accession>
<dbReference type="RefSeq" id="WP_155096607.1">
    <property type="nucleotide sequence ID" value="NZ_WMIE01000012.1"/>
</dbReference>
<comment type="caution">
    <text evidence="1">The sequence shown here is derived from an EMBL/GenBank/DDBJ whole genome shotgun (WGS) entry which is preliminary data.</text>
</comment>
<dbReference type="Proteomes" id="UP000478183">
    <property type="component" value="Unassembled WGS sequence"/>
</dbReference>
<name>A0A6L6JH96_9RHOB</name>
<proteinExistence type="predicted"/>
<protein>
    <recommendedName>
        <fullName evidence="3">SGNH/GDSL hydrolase family protein</fullName>
    </recommendedName>
</protein>
<sequence>MRSTLKTFVLTIGFLILLDGLVALLLQGPAPASLKGFFDYGASVPGKIAQMKQHPGAPGNLLAVAWLPDVIEESAVGFKAEASDEAPVMRVYGMSFAADIAHGAQTHRPDMLVDVHGGPNAPPNFSYEVFLEDRQNRKPGDVAVLGILSSTTAAMSSYSNRVWAFEQPAPYTYPVFWPEGADGLRADGPVLQSLSEEIALEAHPDLVAKWHRQLREKDGLYSESAFALPVLDASPFARLIRRALAVQSIKEKEQDINSGKGSDPYPYQEVLRRMVRDFSETARADQQIPVVLLIQTRNSQDPDLRQIFAEYLKANDIPFVATTDLQSIRDPSAFYGDGHYTGNTNKKFGQSLLDVIDREASRSVSMTRVPYSAVN</sequence>
<evidence type="ECO:0008006" key="3">
    <source>
        <dbReference type="Google" id="ProtNLM"/>
    </source>
</evidence>
<keyword evidence="2" id="KW-1185">Reference proteome</keyword>
<dbReference type="OrthoDB" id="581480at2"/>
<dbReference type="EMBL" id="WMIE01000012">
    <property type="protein sequence ID" value="MTH79251.1"/>
    <property type="molecule type" value="Genomic_DNA"/>
</dbReference>
<gene>
    <name evidence="1" type="ORF">GL286_16125</name>
</gene>